<keyword evidence="3" id="KW-0677">Repeat</keyword>
<evidence type="ECO:0000256" key="4">
    <source>
        <dbReference type="ARBA" id="ARBA00023157"/>
    </source>
</evidence>
<reference evidence="7 8" key="1">
    <citation type="submission" date="2022-11" db="EMBL/GenBank/DDBJ databases">
        <title>Minimal conservation of predation-associated metabolite biosynthetic gene clusters underscores biosynthetic potential of Myxococcota including descriptions for ten novel species: Archangium lansinium sp. nov., Myxococcus landrumus sp. nov., Nannocystis bai.</title>
        <authorList>
            <person name="Ahearne A."/>
            <person name="Stevens C."/>
            <person name="Dowd S."/>
        </authorList>
    </citation>
    <scope>NUCLEOTIDE SEQUENCE [LARGE SCALE GENOMIC DNA]</scope>
    <source>
        <strain evidence="7 8">NCELM</strain>
    </source>
</reference>
<organism evidence="7 8">
    <name type="scientific">Nannocystis radixulma</name>
    <dbReference type="NCBI Taxonomy" id="2995305"/>
    <lineage>
        <taxon>Bacteria</taxon>
        <taxon>Pseudomonadati</taxon>
        <taxon>Myxococcota</taxon>
        <taxon>Polyangia</taxon>
        <taxon>Nannocystales</taxon>
        <taxon>Nannocystaceae</taxon>
        <taxon>Nannocystis</taxon>
    </lineage>
</organism>
<dbReference type="InterPro" id="IPR011936">
    <property type="entry name" value="Myxo_disulph_rpt"/>
</dbReference>
<name>A0ABT5B103_9BACT</name>
<gene>
    <name evidence="7" type="ORF">POL58_08460</name>
</gene>
<dbReference type="Pfam" id="PF13948">
    <property type="entry name" value="DUF4215"/>
    <property type="match status" value="1"/>
</dbReference>
<dbReference type="PANTHER" id="PTHR45982">
    <property type="entry name" value="REGULATOR OF CHROMOSOME CONDENSATION"/>
    <property type="match status" value="1"/>
</dbReference>
<evidence type="ECO:0000256" key="1">
    <source>
        <dbReference type="ARBA" id="ARBA00022658"/>
    </source>
</evidence>
<dbReference type="Pfam" id="PF25390">
    <property type="entry name" value="WD40_RLD"/>
    <property type="match status" value="1"/>
</dbReference>
<feature type="compositionally biased region" description="Low complexity" evidence="5">
    <location>
        <begin position="19"/>
        <end position="87"/>
    </location>
</feature>
<evidence type="ECO:0000313" key="7">
    <source>
        <dbReference type="EMBL" id="MDC0667766.1"/>
    </source>
</evidence>
<keyword evidence="4" id="KW-1015">Disulfide bond</keyword>
<feature type="domain" description="RCC1-like" evidence="6">
    <location>
        <begin position="342"/>
        <end position="663"/>
    </location>
</feature>
<dbReference type="PANTHER" id="PTHR45982:SF1">
    <property type="entry name" value="REGULATOR OF CHROMOSOME CONDENSATION"/>
    <property type="match status" value="1"/>
</dbReference>
<dbReference type="InterPro" id="IPR009091">
    <property type="entry name" value="RCC1/BLIP-II"/>
</dbReference>
<evidence type="ECO:0000313" key="8">
    <source>
        <dbReference type="Proteomes" id="UP001217838"/>
    </source>
</evidence>
<dbReference type="PRINTS" id="PR00633">
    <property type="entry name" value="RCCNDNSATION"/>
</dbReference>
<evidence type="ECO:0000259" key="6">
    <source>
        <dbReference type="Pfam" id="PF25390"/>
    </source>
</evidence>
<sequence length="731" mass="72711">MTAAETTNADAETTHGNSTGAPTTGGPFDPTTTIGSTSTGTDGTSTGPGTTGSTTTDSTTTGGTTDDSTSNDSTSNGEDSSSSGGDEPFCGDGNVDGGEECDDGNQDEGDHCLSNCVVATCGDGHVEAGVEACDDGNQDDEDHCLADCVVASCGDGHVESGVEACDDGNQVDDDACTNACGPATCGDGIVQDGESCDLGPDNSNTGECTLACQFAVCGDGFVQPGEGCDDKDGDDTDECPGNCQPAACGDGFTRAGVEACDDGNLVDTDACTAACLAATCGDGVVHVGVEACDSGGVATGVCDPDCTAAECGDGFLSAPAGELCDDGNVIPNDGCEPDCKLEMKVAVGSRHTCVRLNDGNARCWGSNGSGQVGIGTQYDIGCGPDDMPMPNLSFGGGKKVRDIAAGSNNTCALLTNGDLRCWGWFVANGYGPPGFSSWYPPSQSVNVGAPVKQVAVGSGYTCVVTEPGGVRCWGSGTDGHLGTGNEEDIGYLADDLPVPDIPLAGPAVQISTGDHACALLDGGAVTCWGGNMHGQLGVGHTNDIGDEPGEMPPAVAELGGPAVQVATGELHTCALLADGSVRCWGHNGWGQLGLGHKLAIGDEPGEMPPPAIDLGGTATQIAAGSAFSCALMDTGKVRCWGRTVHLGIGSASANTGDAPGEMPSPEAVLGGVAVKLAFAGASSDLMCAVMADAELRCWGLASECGLGLPMAQTGMWFGDNEVPTALGPVPY</sequence>
<feature type="region of interest" description="Disordered" evidence="5">
    <location>
        <begin position="1"/>
        <end position="104"/>
    </location>
</feature>
<dbReference type="SUPFAM" id="SSF50985">
    <property type="entry name" value="RCC1/BLIP-II"/>
    <property type="match status" value="1"/>
</dbReference>
<dbReference type="EMBL" id="JAQNDN010000002">
    <property type="protein sequence ID" value="MDC0667766.1"/>
    <property type="molecule type" value="Genomic_DNA"/>
</dbReference>
<dbReference type="InterPro" id="IPR000408">
    <property type="entry name" value="Reg_chr_condens"/>
</dbReference>
<keyword evidence="2" id="KW-0732">Signal</keyword>
<dbReference type="Gene3D" id="2.130.10.30">
    <property type="entry name" value="Regulator of chromosome condensation 1/beta-lactamase-inhibitor protein II"/>
    <property type="match status" value="2"/>
</dbReference>
<dbReference type="Proteomes" id="UP001217838">
    <property type="component" value="Unassembled WGS sequence"/>
</dbReference>
<keyword evidence="8" id="KW-1185">Reference proteome</keyword>
<keyword evidence="1" id="KW-0344">Guanine-nucleotide releasing factor</keyword>
<dbReference type="RefSeq" id="WP_271996123.1">
    <property type="nucleotide sequence ID" value="NZ_JAQNDN010000002.1"/>
</dbReference>
<proteinExistence type="predicted"/>
<protein>
    <submittedName>
        <fullName evidence="7">DUF4215 domain-containing protein</fullName>
    </submittedName>
</protein>
<evidence type="ECO:0000256" key="2">
    <source>
        <dbReference type="ARBA" id="ARBA00022729"/>
    </source>
</evidence>
<comment type="caution">
    <text evidence="7">The sequence shown here is derived from an EMBL/GenBank/DDBJ whole genome shotgun (WGS) entry which is preliminary data.</text>
</comment>
<dbReference type="NCBIfam" id="TIGR02232">
    <property type="entry name" value="myxo_disulf_rpt"/>
    <property type="match status" value="4"/>
</dbReference>
<evidence type="ECO:0000256" key="3">
    <source>
        <dbReference type="ARBA" id="ARBA00022737"/>
    </source>
</evidence>
<dbReference type="InterPro" id="IPR058923">
    <property type="entry name" value="RCC1-like_dom"/>
</dbReference>
<dbReference type="PROSITE" id="PS50012">
    <property type="entry name" value="RCC1_3"/>
    <property type="match status" value="4"/>
</dbReference>
<feature type="compositionally biased region" description="Low complexity" evidence="5">
    <location>
        <begin position="1"/>
        <end position="11"/>
    </location>
</feature>
<dbReference type="InterPro" id="IPR051553">
    <property type="entry name" value="Ran_GTPase-activating"/>
</dbReference>
<evidence type="ECO:0000256" key="5">
    <source>
        <dbReference type="SAM" id="MobiDB-lite"/>
    </source>
</evidence>
<accession>A0ABT5B103</accession>